<proteinExistence type="predicted"/>
<dbReference type="OMA" id="WYHEHER"/>
<dbReference type="AlphaFoldDB" id="A0A4Q9P8L3"/>
<name>A0A4Q9P8L3_9APHY</name>
<evidence type="ECO:0000313" key="2">
    <source>
        <dbReference type="Proteomes" id="UP000292082"/>
    </source>
</evidence>
<organism evidence="1 2">
    <name type="scientific">Dichomitus squalens</name>
    <dbReference type="NCBI Taxonomy" id="114155"/>
    <lineage>
        <taxon>Eukaryota</taxon>
        <taxon>Fungi</taxon>
        <taxon>Dikarya</taxon>
        <taxon>Basidiomycota</taxon>
        <taxon>Agaricomycotina</taxon>
        <taxon>Agaricomycetes</taxon>
        <taxon>Polyporales</taxon>
        <taxon>Polyporaceae</taxon>
        <taxon>Dichomitus</taxon>
    </lineage>
</organism>
<sequence>MNVPQTYTGLLGSEGTRFPGQRTTDIHYFNYLPPGVDPKLRQRATAIAQSITFLIPQIRVAFHPDVDGWPLHEVWVDLPVWIWCLYVWNEGPSQPGWQPPWPGRIREPAMFGWIGGQWRLGYCVRWFHETVEYQSLPHRGPRLLWYHEHERRGEDEHQVDLRIVKDGKHCQIENLRFGTQLQVYRRAVED</sequence>
<accession>A0A4Q9P8L3</accession>
<dbReference type="Proteomes" id="UP000292082">
    <property type="component" value="Unassembled WGS sequence"/>
</dbReference>
<gene>
    <name evidence="1" type="ORF">BD310DRAFT_912947</name>
</gene>
<keyword evidence="2" id="KW-1185">Reference proteome</keyword>
<dbReference type="EMBL" id="ML145084">
    <property type="protein sequence ID" value="TBU66196.1"/>
    <property type="molecule type" value="Genomic_DNA"/>
</dbReference>
<reference evidence="1 2" key="1">
    <citation type="submission" date="2019-01" db="EMBL/GenBank/DDBJ databases">
        <title>Draft genome sequences of three monokaryotic isolates of the white-rot basidiomycete fungus Dichomitus squalens.</title>
        <authorList>
            <consortium name="DOE Joint Genome Institute"/>
            <person name="Lopez S.C."/>
            <person name="Andreopoulos B."/>
            <person name="Pangilinan J."/>
            <person name="Lipzen A."/>
            <person name="Riley R."/>
            <person name="Ahrendt S."/>
            <person name="Ng V."/>
            <person name="Barry K."/>
            <person name="Daum C."/>
            <person name="Grigoriev I.V."/>
            <person name="Hilden K.S."/>
            <person name="Makela M.R."/>
            <person name="de Vries R.P."/>
        </authorList>
    </citation>
    <scope>NUCLEOTIDE SEQUENCE [LARGE SCALE GENOMIC DNA]</scope>
    <source>
        <strain evidence="1 2">CBS 464.89</strain>
    </source>
</reference>
<protein>
    <submittedName>
        <fullName evidence="1">Uncharacterized protein</fullName>
    </submittedName>
</protein>
<evidence type="ECO:0000313" key="1">
    <source>
        <dbReference type="EMBL" id="TBU66196.1"/>
    </source>
</evidence>